<protein>
    <submittedName>
        <fullName evidence="1">Uncharacterized protein</fullName>
    </submittedName>
</protein>
<dbReference type="EMBL" id="RJNJ01000010">
    <property type="protein sequence ID" value="RSI65686.1"/>
    <property type="molecule type" value="Genomic_DNA"/>
</dbReference>
<accession>A0A428BN70</accession>
<gene>
    <name evidence="1" type="ORF">D8863_08755</name>
</gene>
<evidence type="ECO:0000313" key="1">
    <source>
        <dbReference type="EMBL" id="RSI65686.1"/>
    </source>
</evidence>
<dbReference type="RefSeq" id="WP_125441716.1">
    <property type="nucleotide sequence ID" value="NZ_RJNJ01000010.1"/>
</dbReference>
<name>A0A428BN70_STROR</name>
<proteinExistence type="predicted"/>
<comment type="caution">
    <text evidence="1">The sequence shown here is derived from an EMBL/GenBank/DDBJ whole genome shotgun (WGS) entry which is preliminary data.</text>
</comment>
<dbReference type="Proteomes" id="UP000267593">
    <property type="component" value="Unassembled WGS sequence"/>
</dbReference>
<sequence length="115" mass="13893">MQLNKMKKLALDFSDIVEIVFKDKIDDIMIYDIIDEPDHCMFKLNFAAYNYFWIEFDYENDWCEFFIVLNEACKQSLYSKTKFSEITDWNAYLAGIMKELELRIPEKFLKAKGWL</sequence>
<evidence type="ECO:0000313" key="2">
    <source>
        <dbReference type="Proteomes" id="UP000267593"/>
    </source>
</evidence>
<organism evidence="1 2">
    <name type="scientific">Streptococcus oralis</name>
    <dbReference type="NCBI Taxonomy" id="1303"/>
    <lineage>
        <taxon>Bacteria</taxon>
        <taxon>Bacillati</taxon>
        <taxon>Bacillota</taxon>
        <taxon>Bacilli</taxon>
        <taxon>Lactobacillales</taxon>
        <taxon>Streptococcaceae</taxon>
        <taxon>Streptococcus</taxon>
    </lineage>
</organism>
<reference evidence="1 2" key="1">
    <citation type="submission" date="2018-11" db="EMBL/GenBank/DDBJ databases">
        <title>Species Designations Belie Phenotypic and Genotypic Heterogeneity in Oral Streptococci.</title>
        <authorList>
            <person name="Velsko I."/>
        </authorList>
    </citation>
    <scope>NUCLEOTIDE SEQUENCE [LARGE SCALE GENOMIC DNA]</scope>
    <source>
        <strain evidence="1 2">BCC63</strain>
    </source>
</reference>
<dbReference type="AlphaFoldDB" id="A0A428BN70"/>